<dbReference type="PANTHER" id="PTHR43724:SF1">
    <property type="entry name" value="PYRUVATE SYNTHASE SUBUNIT PORD"/>
    <property type="match status" value="1"/>
</dbReference>
<comment type="caution">
    <text evidence="8">The sequence shown here is derived from an EMBL/GenBank/DDBJ whole genome shotgun (WGS) entry which is preliminary data.</text>
</comment>
<dbReference type="AlphaFoldDB" id="A0A267MIU7"/>
<dbReference type="GO" id="GO:0046872">
    <property type="term" value="F:metal ion binding"/>
    <property type="evidence" value="ECO:0007669"/>
    <property type="project" value="UniProtKB-KW"/>
</dbReference>
<name>A0A267MIU7_9FIRM</name>
<proteinExistence type="predicted"/>
<evidence type="ECO:0000313" key="9">
    <source>
        <dbReference type="Proteomes" id="UP000216024"/>
    </source>
</evidence>
<keyword evidence="3" id="KW-0479">Metal-binding</keyword>
<evidence type="ECO:0000256" key="4">
    <source>
        <dbReference type="ARBA" id="ARBA00022737"/>
    </source>
</evidence>
<dbReference type="GO" id="GO:0051539">
    <property type="term" value="F:4 iron, 4 sulfur cluster binding"/>
    <property type="evidence" value="ECO:0007669"/>
    <property type="project" value="UniProtKB-KW"/>
</dbReference>
<dbReference type="InterPro" id="IPR017900">
    <property type="entry name" value="4Fe4S_Fe_S_CS"/>
</dbReference>
<dbReference type="PROSITE" id="PS51379">
    <property type="entry name" value="4FE4S_FER_2"/>
    <property type="match status" value="2"/>
</dbReference>
<protein>
    <submittedName>
        <fullName evidence="8">Ferredoxin</fullName>
    </submittedName>
</protein>
<dbReference type="Pfam" id="PF00037">
    <property type="entry name" value="Fer4"/>
    <property type="match status" value="2"/>
</dbReference>
<dbReference type="GO" id="GO:0016625">
    <property type="term" value="F:oxidoreductase activity, acting on the aldehyde or oxo group of donors, iron-sulfur protein as acceptor"/>
    <property type="evidence" value="ECO:0007669"/>
    <property type="project" value="InterPro"/>
</dbReference>
<keyword evidence="9" id="KW-1185">Reference proteome</keyword>
<keyword evidence="6" id="KW-0411">Iron-sulfur</keyword>
<comment type="cofactor">
    <cofactor evidence="1">
        <name>[4Fe-4S] cluster</name>
        <dbReference type="ChEBI" id="CHEBI:49883"/>
    </cofactor>
</comment>
<sequence length="96" mass="10693">MSVKINEKVTWRDITPGGTIYDAGNSSEFKTGDWRVLKPVFVEEKCKQCLLCAPVCPDSAVPVENKVRGEFDYDHCKGCGICMKVCPFDAIQMVSE</sequence>
<dbReference type="NCBIfam" id="TIGR02179">
    <property type="entry name" value="PorD_KorD"/>
    <property type="match status" value="1"/>
</dbReference>
<dbReference type="InterPro" id="IPR017896">
    <property type="entry name" value="4Fe4S_Fe-S-bd"/>
</dbReference>
<feature type="domain" description="4Fe-4S ferredoxin-type" evidence="7">
    <location>
        <begin position="67"/>
        <end position="96"/>
    </location>
</feature>
<evidence type="ECO:0000256" key="6">
    <source>
        <dbReference type="ARBA" id="ARBA00023014"/>
    </source>
</evidence>
<dbReference type="EMBL" id="NIBG01000008">
    <property type="protein sequence ID" value="PAB59342.1"/>
    <property type="molecule type" value="Genomic_DNA"/>
</dbReference>
<dbReference type="Proteomes" id="UP000216024">
    <property type="component" value="Unassembled WGS sequence"/>
</dbReference>
<dbReference type="Gene3D" id="3.30.70.20">
    <property type="match status" value="1"/>
</dbReference>
<keyword evidence="2" id="KW-0004">4Fe-4S</keyword>
<organism evidence="8 9">
    <name type="scientific">Anaeromicrobium sediminis</name>
    <dbReference type="NCBI Taxonomy" id="1478221"/>
    <lineage>
        <taxon>Bacteria</taxon>
        <taxon>Bacillati</taxon>
        <taxon>Bacillota</taxon>
        <taxon>Clostridia</taxon>
        <taxon>Peptostreptococcales</taxon>
        <taxon>Thermotaleaceae</taxon>
        <taxon>Anaeromicrobium</taxon>
    </lineage>
</organism>
<evidence type="ECO:0000259" key="7">
    <source>
        <dbReference type="PROSITE" id="PS51379"/>
    </source>
</evidence>
<evidence type="ECO:0000313" key="8">
    <source>
        <dbReference type="EMBL" id="PAB59342.1"/>
    </source>
</evidence>
<dbReference type="PROSITE" id="PS00198">
    <property type="entry name" value="4FE4S_FER_1"/>
    <property type="match status" value="1"/>
</dbReference>
<keyword evidence="5" id="KW-0408">Iron</keyword>
<dbReference type="InterPro" id="IPR011898">
    <property type="entry name" value="PorD_KorD"/>
</dbReference>
<gene>
    <name evidence="8" type="ORF">CCE28_10800</name>
</gene>
<dbReference type="OrthoDB" id="9794954at2"/>
<dbReference type="RefSeq" id="WP_095133722.1">
    <property type="nucleotide sequence ID" value="NZ_NIBG01000008.1"/>
</dbReference>
<evidence type="ECO:0000256" key="5">
    <source>
        <dbReference type="ARBA" id="ARBA00023004"/>
    </source>
</evidence>
<keyword evidence="4" id="KW-0677">Repeat</keyword>
<evidence type="ECO:0000256" key="3">
    <source>
        <dbReference type="ARBA" id="ARBA00022723"/>
    </source>
</evidence>
<feature type="domain" description="4Fe-4S ferredoxin-type" evidence="7">
    <location>
        <begin position="37"/>
        <end position="66"/>
    </location>
</feature>
<dbReference type="PANTHER" id="PTHR43724">
    <property type="entry name" value="PYRUVATE SYNTHASE SUBUNIT PORD"/>
    <property type="match status" value="1"/>
</dbReference>
<dbReference type="SUPFAM" id="SSF54862">
    <property type="entry name" value="4Fe-4S ferredoxins"/>
    <property type="match status" value="1"/>
</dbReference>
<evidence type="ECO:0000256" key="1">
    <source>
        <dbReference type="ARBA" id="ARBA00001966"/>
    </source>
</evidence>
<accession>A0A267MIU7</accession>
<evidence type="ECO:0000256" key="2">
    <source>
        <dbReference type="ARBA" id="ARBA00022485"/>
    </source>
</evidence>
<reference evidence="8 9" key="1">
    <citation type="submission" date="2017-06" db="EMBL/GenBank/DDBJ databases">
        <title>Draft genome sequence of anaerobic fermentative bacterium Anaeromicrobium sediminis DY2726D isolated from West Pacific Ocean sediments.</title>
        <authorList>
            <person name="Zeng X."/>
        </authorList>
    </citation>
    <scope>NUCLEOTIDE SEQUENCE [LARGE SCALE GENOMIC DNA]</scope>
    <source>
        <strain evidence="8 9">DY2726D</strain>
    </source>
</reference>